<proteinExistence type="predicted"/>
<evidence type="ECO:0000313" key="1">
    <source>
        <dbReference type="EMBL" id="BAC60048.1"/>
    </source>
</evidence>
<evidence type="ECO:0000313" key="2">
    <source>
        <dbReference type="Proteomes" id="UP000002493"/>
    </source>
</evidence>
<dbReference type="KEGG" id="vpa:VP1785"/>
<dbReference type="EMBL" id="BA000031">
    <property type="protein sequence ID" value="BAC60048.1"/>
    <property type="molecule type" value="Genomic_DNA"/>
</dbReference>
<protein>
    <submittedName>
        <fullName evidence="1">Uncharacterized protein</fullName>
    </submittedName>
</protein>
<gene>
    <name evidence="1" type="ordered locus">VP1785</name>
</gene>
<sequence>MVLVYGHLQPTIEHSYLLLIDETIRFFGA</sequence>
<dbReference type="Proteomes" id="UP000002493">
    <property type="component" value="Chromosome 1"/>
</dbReference>
<accession>Q87NT3</accession>
<organism evidence="1 2">
    <name type="scientific">Vibrio parahaemolyticus serotype O3:K6 (strain RIMD 2210633)</name>
    <dbReference type="NCBI Taxonomy" id="223926"/>
    <lineage>
        <taxon>Bacteria</taxon>
        <taxon>Pseudomonadati</taxon>
        <taxon>Pseudomonadota</taxon>
        <taxon>Gammaproteobacteria</taxon>
        <taxon>Vibrionales</taxon>
        <taxon>Vibrionaceae</taxon>
        <taxon>Vibrio</taxon>
    </lineage>
</organism>
<dbReference type="HOGENOM" id="CLU_3410465_0_0_6"/>
<name>Q87NT3_VIBPA</name>
<reference evidence="1 2" key="1">
    <citation type="journal article" date="2003" name="Lancet">
        <title>Genome sequence of Vibrio parahaemolyticus: a pathogenic mechanism distinct from that of V. cholerae.</title>
        <authorList>
            <person name="Makino K."/>
            <person name="Oshima K."/>
            <person name="Kurokawa K."/>
            <person name="Yokoyama K."/>
            <person name="Uda T."/>
            <person name="Tagomori K."/>
            <person name="Iijima Y."/>
            <person name="Najima M."/>
            <person name="Nakano M."/>
            <person name="Yamashita A."/>
            <person name="Kubota Y."/>
            <person name="Kimura S."/>
            <person name="Yasunaga T."/>
            <person name="Honda T."/>
            <person name="Shinagawa H."/>
            <person name="Hattori M."/>
            <person name="Iida T."/>
        </authorList>
    </citation>
    <scope>NUCLEOTIDE SEQUENCE [LARGE SCALE GENOMIC DNA]</scope>
    <source>
        <strain evidence="2">RIMD 2210633</strain>
    </source>
</reference>
<dbReference type="AlphaFoldDB" id="Q87NT3"/>